<dbReference type="Gene3D" id="1.10.10.10">
    <property type="entry name" value="Winged helix-like DNA-binding domain superfamily/Winged helix DNA-binding domain"/>
    <property type="match status" value="1"/>
</dbReference>
<dbReference type="RefSeq" id="WP_054608446.1">
    <property type="nucleotide sequence ID" value="NZ_JXDF01000025.1"/>
</dbReference>
<dbReference type="PATRIC" id="fig|148814.13.peg.1184"/>
<dbReference type="PANTHER" id="PTHR10815">
    <property type="entry name" value="METHYLATED-DNA--PROTEIN-CYSTEINE METHYLTRANSFERASE"/>
    <property type="match status" value="1"/>
</dbReference>
<comment type="caution">
    <text evidence="1">The sequence shown here is derived from an EMBL/GenBank/DDBJ whole genome shotgun (WGS) entry which is preliminary data.</text>
</comment>
<dbReference type="PANTHER" id="PTHR10815:SF12">
    <property type="entry name" value="METHYLATED-DNA--PROTEIN-CYSTEINE METHYLTRANSFERASE, INDUCIBLE"/>
    <property type="match status" value="1"/>
</dbReference>
<evidence type="ECO:0000313" key="1">
    <source>
        <dbReference type="EMBL" id="KPN80686.1"/>
    </source>
</evidence>
<organism evidence="1 2">
    <name type="scientific">Apilactobacillus kunkeei</name>
    <dbReference type="NCBI Taxonomy" id="148814"/>
    <lineage>
        <taxon>Bacteria</taxon>
        <taxon>Bacillati</taxon>
        <taxon>Bacillota</taxon>
        <taxon>Bacilli</taxon>
        <taxon>Lactobacillales</taxon>
        <taxon>Lactobacillaceae</taxon>
        <taxon>Apilactobacillus</taxon>
    </lineage>
</organism>
<name>A0A0P7JUV0_9LACO</name>
<dbReference type="Proteomes" id="UP000050269">
    <property type="component" value="Unassembled WGS sequence"/>
</dbReference>
<dbReference type="InterPro" id="IPR036388">
    <property type="entry name" value="WH-like_DNA-bd_sf"/>
</dbReference>
<sequence length="162" mass="19474">MEKLYWDQVEYQNQKIYFTCTRKGISFVNNPNTGISNIYNFYPKLDAEFVFNRRQTEEYKIQLREYIDGTRKYFEVPVNLSTCELNEQIYQKINDIDYGNTMDIKEFCDTYDFKEVDVRNAIVTNPLILIIPTHRILNVDYSEGYRKLADFNNLLLDLERIK</sequence>
<dbReference type="InterPro" id="IPR036217">
    <property type="entry name" value="MethylDNA_cys_MeTrfase_DNAb"/>
</dbReference>
<accession>A0A0P7JUV0</accession>
<dbReference type="SUPFAM" id="SSF46767">
    <property type="entry name" value="Methylated DNA-protein cysteine methyltransferase, C-terminal domain"/>
    <property type="match status" value="1"/>
</dbReference>
<proteinExistence type="predicted"/>
<reference evidence="1 2" key="1">
    <citation type="journal article" date="2015" name="Genome Biol. Evol.">
        <title>Functionally Structured Genomes in Lactobacillus kunkeei Colonizing the Honey Crop and Food Products of Honeybees and Stingless Bees.</title>
        <authorList>
            <person name="Tamarit D."/>
            <person name="Ellegaard K.M."/>
            <person name="Wikander J."/>
            <person name="Olofsson T."/>
            <person name="Vasquez A."/>
            <person name="Andersson S.G."/>
        </authorList>
    </citation>
    <scope>NUCLEOTIDE SEQUENCE [LARGE SCALE GENOMIC DNA]</scope>
    <source>
        <strain evidence="1 2">LMbo</strain>
    </source>
</reference>
<protein>
    <submittedName>
        <fullName evidence="1">Uncharacterized protein</fullName>
    </submittedName>
</protein>
<dbReference type="AlphaFoldDB" id="A0A0P7JUV0"/>
<evidence type="ECO:0000313" key="2">
    <source>
        <dbReference type="Proteomes" id="UP000050269"/>
    </source>
</evidence>
<dbReference type="EMBL" id="JXDF01000025">
    <property type="protein sequence ID" value="KPN80686.1"/>
    <property type="molecule type" value="Genomic_DNA"/>
</dbReference>
<gene>
    <name evidence="1" type="ORF">RZ78_00510</name>
</gene>